<dbReference type="AlphaFoldDB" id="A0A3S7P7M9"/>
<proteinExistence type="predicted"/>
<dbReference type="InterPro" id="IPR011335">
    <property type="entry name" value="Restrct_endonuc-II-like"/>
</dbReference>
<sequence length="123" mass="14467">MNEKPVRVFNREATLDKRREQRNNPTEPERRLWQTLRAGQLGVKFRRQQGIGPYIADFYCPGRLLVIEVDGDSHFDMRGLRHDKRRDAYMAALSLTVLRFSNRKVMENLPGVVVSIRAWLDRV</sequence>
<accession>A0A3S7P7M9</accession>
<dbReference type="PANTHER" id="PTHR38590:SF1">
    <property type="entry name" value="BLL0828 PROTEIN"/>
    <property type="match status" value="1"/>
</dbReference>
<reference evidence="1" key="1">
    <citation type="journal article" date="2019" name="J Environ">
        <title>Genetic characterization and potential molecular dissemination mechanism of tet (31) gene in Aeromonas caviae from an oxytetracycline wastewater treatment system.</title>
        <authorList>
            <person name="Shi Y."/>
            <person name="Tian Z."/>
            <person name="Leclercq S.O."/>
            <person name="Zhang H."/>
            <person name="Yang M."/>
            <person name="Zhang Y."/>
        </authorList>
    </citation>
    <scope>NUCLEOTIDE SEQUENCE</scope>
    <source>
        <strain evidence="1">T25-39</strain>
    </source>
</reference>
<dbReference type="PANTHER" id="PTHR38590">
    <property type="entry name" value="BLL0828 PROTEIN"/>
    <property type="match status" value="1"/>
</dbReference>
<dbReference type="Gene3D" id="3.40.960.10">
    <property type="entry name" value="VSR Endonuclease"/>
    <property type="match status" value="1"/>
</dbReference>
<evidence type="ECO:0000313" key="2">
    <source>
        <dbReference type="Proteomes" id="UP000266778"/>
    </source>
</evidence>
<dbReference type="EMBL" id="CP025706">
    <property type="protein sequence ID" value="AXB06180.1"/>
    <property type="molecule type" value="Genomic_DNA"/>
</dbReference>
<dbReference type="RefSeq" id="WP_119197467.1">
    <property type="nucleotide sequence ID" value="NZ_JANKMC010000037.1"/>
</dbReference>
<dbReference type="InterPro" id="IPR047216">
    <property type="entry name" value="Endonuclease_DUF559_bact"/>
</dbReference>
<keyword evidence="1" id="KW-0540">Nuclease</keyword>
<dbReference type="GO" id="GO:0004519">
    <property type="term" value="F:endonuclease activity"/>
    <property type="evidence" value="ECO:0007669"/>
    <property type="project" value="UniProtKB-KW"/>
</dbReference>
<evidence type="ECO:0000313" key="1">
    <source>
        <dbReference type="EMBL" id="AXB06180.1"/>
    </source>
</evidence>
<organism evidence="1 2">
    <name type="scientific">Aeromonas caviae</name>
    <name type="common">Aeromonas punctata</name>
    <dbReference type="NCBI Taxonomy" id="648"/>
    <lineage>
        <taxon>Bacteria</taxon>
        <taxon>Pseudomonadati</taxon>
        <taxon>Pseudomonadota</taxon>
        <taxon>Gammaproteobacteria</taxon>
        <taxon>Aeromonadales</taxon>
        <taxon>Aeromonadaceae</taxon>
        <taxon>Aeromonas</taxon>
    </lineage>
</organism>
<protein>
    <submittedName>
        <fullName evidence="1">Endonuclease domain-containing protein</fullName>
    </submittedName>
</protein>
<dbReference type="SUPFAM" id="SSF52980">
    <property type="entry name" value="Restriction endonuclease-like"/>
    <property type="match status" value="1"/>
</dbReference>
<gene>
    <name evidence="1" type="ORF">C1C91_15240</name>
</gene>
<keyword evidence="1" id="KW-0378">Hydrolase</keyword>
<name>A0A3S7P7M9_AERCA</name>
<dbReference type="CDD" id="cd01038">
    <property type="entry name" value="Endonuclease_DUF559"/>
    <property type="match status" value="1"/>
</dbReference>
<keyword evidence="1" id="KW-0255">Endonuclease</keyword>
<dbReference type="Pfam" id="PF04480">
    <property type="entry name" value="DUF559"/>
    <property type="match status" value="1"/>
</dbReference>
<dbReference type="InterPro" id="IPR007569">
    <property type="entry name" value="DUF559"/>
</dbReference>
<dbReference type="Proteomes" id="UP000266778">
    <property type="component" value="Chromosome"/>
</dbReference>